<gene>
    <name evidence="3" type="ORF">FUSO8_08930</name>
</gene>
<reference evidence="3 4" key="1">
    <citation type="submission" date="2014-01" db="EMBL/GenBank/DDBJ databases">
        <title>Comparative genomics of Fusobacterium necrophorum wild isolates.</title>
        <authorList>
            <person name="Kittichotirat W."/>
            <person name="Bumgarner R.E."/>
            <person name="Lawrence P."/>
        </authorList>
    </citation>
    <scope>NUCLEOTIDE SEQUENCE [LARGE SCALE GENOMIC DNA]</scope>
    <source>
        <strain evidence="3 4">DJ-2</strain>
    </source>
</reference>
<organism evidence="3 4">
    <name type="scientific">Fusobacterium necrophorum DJ-2</name>
    <dbReference type="NCBI Taxonomy" id="1441737"/>
    <lineage>
        <taxon>Bacteria</taxon>
        <taxon>Fusobacteriati</taxon>
        <taxon>Fusobacteriota</taxon>
        <taxon>Fusobacteriia</taxon>
        <taxon>Fusobacteriales</taxon>
        <taxon>Fusobacteriaceae</taxon>
        <taxon>Fusobacterium</taxon>
    </lineage>
</organism>
<dbReference type="InterPro" id="IPR003362">
    <property type="entry name" value="Bact_transf"/>
</dbReference>
<dbReference type="PANTHER" id="PTHR30576">
    <property type="entry name" value="COLANIC BIOSYNTHESIS UDP-GLUCOSE LIPID CARRIER TRANSFERASE"/>
    <property type="match status" value="1"/>
</dbReference>
<accession>A0AB73C1G8</accession>
<dbReference type="AlphaFoldDB" id="A0AB73C1G8"/>
<proteinExistence type="inferred from homology"/>
<evidence type="ECO:0000259" key="2">
    <source>
        <dbReference type="Pfam" id="PF02397"/>
    </source>
</evidence>
<dbReference type="EMBL" id="JAAH01000123">
    <property type="protein sequence ID" value="KDE70750.1"/>
    <property type="molecule type" value="Genomic_DNA"/>
</dbReference>
<feature type="domain" description="Bacterial sugar transferase" evidence="2">
    <location>
        <begin position="1"/>
        <end position="93"/>
    </location>
</feature>
<sequence>MSIVGPRPEVPKYVALYTEKQKEILKVKAGITDYASIYFSKENELLEGKENPEQYYIHEIMPKKIKLNKKYIQEISLMTDIKIIILTIFKILK</sequence>
<comment type="caution">
    <text evidence="3">The sequence shown here is derived from an EMBL/GenBank/DDBJ whole genome shotgun (WGS) entry which is preliminary data.</text>
</comment>
<dbReference type="GO" id="GO:0016780">
    <property type="term" value="F:phosphotransferase activity, for other substituted phosphate groups"/>
    <property type="evidence" value="ECO:0007669"/>
    <property type="project" value="TreeGrafter"/>
</dbReference>
<dbReference type="Proteomes" id="UP000027058">
    <property type="component" value="Unassembled WGS sequence"/>
</dbReference>
<protein>
    <recommendedName>
        <fullName evidence="2">Bacterial sugar transferase domain-containing protein</fullName>
    </recommendedName>
</protein>
<evidence type="ECO:0000313" key="3">
    <source>
        <dbReference type="EMBL" id="KDE70750.1"/>
    </source>
</evidence>
<evidence type="ECO:0000256" key="1">
    <source>
        <dbReference type="ARBA" id="ARBA00006464"/>
    </source>
</evidence>
<dbReference type="RefSeq" id="WP_035904468.1">
    <property type="nucleotide sequence ID" value="NZ_JAAH01000123.1"/>
</dbReference>
<dbReference type="PANTHER" id="PTHR30576:SF20">
    <property type="entry name" value="QUINOVOSAMINEPHOSPHOTRANSFERAE-RELATED"/>
    <property type="match status" value="1"/>
</dbReference>
<name>A0AB73C1G8_9FUSO</name>
<evidence type="ECO:0000313" key="4">
    <source>
        <dbReference type="Proteomes" id="UP000027058"/>
    </source>
</evidence>
<comment type="similarity">
    <text evidence="1">Belongs to the bacterial sugar transferase family.</text>
</comment>
<dbReference type="Pfam" id="PF02397">
    <property type="entry name" value="Bac_transf"/>
    <property type="match status" value="1"/>
</dbReference>